<dbReference type="OrthoDB" id="10252171at2759"/>
<organism evidence="1 2">
    <name type="scientific">Amniculicola lignicola CBS 123094</name>
    <dbReference type="NCBI Taxonomy" id="1392246"/>
    <lineage>
        <taxon>Eukaryota</taxon>
        <taxon>Fungi</taxon>
        <taxon>Dikarya</taxon>
        <taxon>Ascomycota</taxon>
        <taxon>Pezizomycotina</taxon>
        <taxon>Dothideomycetes</taxon>
        <taxon>Pleosporomycetidae</taxon>
        <taxon>Pleosporales</taxon>
        <taxon>Amniculicolaceae</taxon>
        <taxon>Amniculicola</taxon>
    </lineage>
</organism>
<gene>
    <name evidence="1" type="ORF">P154DRAFT_534990</name>
</gene>
<evidence type="ECO:0000313" key="2">
    <source>
        <dbReference type="Proteomes" id="UP000799779"/>
    </source>
</evidence>
<accession>A0A6A5WGH0</accession>
<proteinExistence type="predicted"/>
<protein>
    <submittedName>
        <fullName evidence="1">Uncharacterized protein</fullName>
    </submittedName>
</protein>
<name>A0A6A5WGH0_9PLEO</name>
<evidence type="ECO:0000313" key="1">
    <source>
        <dbReference type="EMBL" id="KAF2000024.1"/>
    </source>
</evidence>
<sequence>MASTIVGRFGRIYTLGEALHKRPGFPSFNLIKAESEGVSFVVKRVPAQFYDISEQPVEDVKGGDSRLCMHVNCNEEEGVHVYPYVEDTMLSLWDSTLTFLLRKG</sequence>
<reference evidence="1" key="1">
    <citation type="journal article" date="2020" name="Stud. Mycol.">
        <title>101 Dothideomycetes genomes: a test case for predicting lifestyles and emergence of pathogens.</title>
        <authorList>
            <person name="Haridas S."/>
            <person name="Albert R."/>
            <person name="Binder M."/>
            <person name="Bloem J."/>
            <person name="Labutti K."/>
            <person name="Salamov A."/>
            <person name="Andreopoulos B."/>
            <person name="Baker S."/>
            <person name="Barry K."/>
            <person name="Bills G."/>
            <person name="Bluhm B."/>
            <person name="Cannon C."/>
            <person name="Castanera R."/>
            <person name="Culley D."/>
            <person name="Daum C."/>
            <person name="Ezra D."/>
            <person name="Gonzalez J."/>
            <person name="Henrissat B."/>
            <person name="Kuo A."/>
            <person name="Liang C."/>
            <person name="Lipzen A."/>
            <person name="Lutzoni F."/>
            <person name="Magnuson J."/>
            <person name="Mondo S."/>
            <person name="Nolan M."/>
            <person name="Ohm R."/>
            <person name="Pangilinan J."/>
            <person name="Park H.-J."/>
            <person name="Ramirez L."/>
            <person name="Alfaro M."/>
            <person name="Sun H."/>
            <person name="Tritt A."/>
            <person name="Yoshinaga Y."/>
            <person name="Zwiers L.-H."/>
            <person name="Turgeon B."/>
            <person name="Goodwin S."/>
            <person name="Spatafora J."/>
            <person name="Crous P."/>
            <person name="Grigoriev I."/>
        </authorList>
    </citation>
    <scope>NUCLEOTIDE SEQUENCE</scope>
    <source>
        <strain evidence="1">CBS 123094</strain>
    </source>
</reference>
<dbReference type="EMBL" id="ML977591">
    <property type="protein sequence ID" value="KAF2000024.1"/>
    <property type="molecule type" value="Genomic_DNA"/>
</dbReference>
<keyword evidence="2" id="KW-1185">Reference proteome</keyword>
<dbReference type="Proteomes" id="UP000799779">
    <property type="component" value="Unassembled WGS sequence"/>
</dbReference>
<dbReference type="AlphaFoldDB" id="A0A6A5WGH0"/>